<gene>
    <name evidence="7" type="ORF">DR864_08740</name>
</gene>
<sequence length="301" mass="32837">MTNSLLPSWVSKHLSTYPPGDTSAERITDIRSRLSKFRVENPEISIVIPAYNEEANILNLLSSLGDQQTTRSVELLVVNNNSADRTQELLDKCGVRSIFEKQPGVAFARQSGLLAAKGRIIANADADCLYPPGWVEAITAPLQNPAIACSYGLYSFLPSPQSSRLALSLYEKAAHLLNRVRNRHRSYMNVYGFNFAFRRADALAVGGFETDSGREGSVAELIAAGEAPPPSGRCEDGLMALALQNQGKGTTFRVIDPNAKAWTSDRRLVADGSLMKAFSKRFWGGFQEIGHFLSPTPKASS</sequence>
<dbReference type="PANTHER" id="PTHR43646:SF2">
    <property type="entry name" value="GLYCOSYLTRANSFERASE 2-LIKE DOMAIN-CONTAINING PROTEIN"/>
    <property type="match status" value="1"/>
</dbReference>
<dbReference type="KEGG" id="run:DR864_08740"/>
<accession>A0A344TGP5</accession>
<dbReference type="GO" id="GO:0005886">
    <property type="term" value="C:plasma membrane"/>
    <property type="evidence" value="ECO:0007669"/>
    <property type="project" value="UniProtKB-SubCell"/>
</dbReference>
<keyword evidence="4 7" id="KW-0808">Transferase</keyword>
<dbReference type="Pfam" id="PF00535">
    <property type="entry name" value="Glycos_transf_2"/>
    <property type="match status" value="1"/>
</dbReference>
<evidence type="ECO:0000313" key="7">
    <source>
        <dbReference type="EMBL" id="AXE17816.1"/>
    </source>
</evidence>
<dbReference type="Gene3D" id="3.90.550.10">
    <property type="entry name" value="Spore Coat Polysaccharide Biosynthesis Protein SpsA, Chain A"/>
    <property type="match status" value="1"/>
</dbReference>
<evidence type="ECO:0000256" key="3">
    <source>
        <dbReference type="ARBA" id="ARBA00022676"/>
    </source>
</evidence>
<evidence type="ECO:0000256" key="2">
    <source>
        <dbReference type="ARBA" id="ARBA00022475"/>
    </source>
</evidence>
<keyword evidence="3" id="KW-0328">Glycosyltransferase</keyword>
<proteinExistence type="predicted"/>
<dbReference type="RefSeq" id="WP_114066601.1">
    <property type="nucleotide sequence ID" value="NZ_CP030850.1"/>
</dbReference>
<dbReference type="SUPFAM" id="SSF53448">
    <property type="entry name" value="Nucleotide-diphospho-sugar transferases"/>
    <property type="match status" value="1"/>
</dbReference>
<keyword evidence="8" id="KW-1185">Reference proteome</keyword>
<dbReference type="AlphaFoldDB" id="A0A344TGP5"/>
<dbReference type="EMBL" id="CP030850">
    <property type="protein sequence ID" value="AXE17816.1"/>
    <property type="molecule type" value="Genomic_DNA"/>
</dbReference>
<dbReference type="InterPro" id="IPR029044">
    <property type="entry name" value="Nucleotide-diphossugar_trans"/>
</dbReference>
<evidence type="ECO:0000313" key="8">
    <source>
        <dbReference type="Proteomes" id="UP000251993"/>
    </source>
</evidence>
<name>A0A344TGP5_9BACT</name>
<feature type="domain" description="Glycosyltransferase 2-like" evidence="6">
    <location>
        <begin position="45"/>
        <end position="200"/>
    </location>
</feature>
<keyword evidence="2" id="KW-1003">Cell membrane</keyword>
<dbReference type="GO" id="GO:0016757">
    <property type="term" value="F:glycosyltransferase activity"/>
    <property type="evidence" value="ECO:0007669"/>
    <property type="project" value="UniProtKB-KW"/>
</dbReference>
<dbReference type="OrthoDB" id="1016922at2"/>
<keyword evidence="5" id="KW-0472">Membrane</keyword>
<organism evidence="7 8">
    <name type="scientific">Runella rosea</name>
    <dbReference type="NCBI Taxonomy" id="2259595"/>
    <lineage>
        <taxon>Bacteria</taxon>
        <taxon>Pseudomonadati</taxon>
        <taxon>Bacteroidota</taxon>
        <taxon>Cytophagia</taxon>
        <taxon>Cytophagales</taxon>
        <taxon>Spirosomataceae</taxon>
        <taxon>Runella</taxon>
    </lineage>
</organism>
<reference evidence="7 8" key="1">
    <citation type="submission" date="2018-07" db="EMBL/GenBank/DDBJ databases">
        <title>Genome sequencing of Runella.</title>
        <authorList>
            <person name="Baek M.-G."/>
            <person name="Yi H."/>
        </authorList>
    </citation>
    <scope>NUCLEOTIDE SEQUENCE [LARGE SCALE GENOMIC DNA]</scope>
    <source>
        <strain evidence="7 8">HYN0085</strain>
    </source>
</reference>
<evidence type="ECO:0000256" key="1">
    <source>
        <dbReference type="ARBA" id="ARBA00004236"/>
    </source>
</evidence>
<evidence type="ECO:0000256" key="5">
    <source>
        <dbReference type="ARBA" id="ARBA00023136"/>
    </source>
</evidence>
<dbReference type="Proteomes" id="UP000251993">
    <property type="component" value="Chromosome"/>
</dbReference>
<comment type="subcellular location">
    <subcellularLocation>
        <location evidence="1">Cell membrane</location>
    </subcellularLocation>
</comment>
<dbReference type="PANTHER" id="PTHR43646">
    <property type="entry name" value="GLYCOSYLTRANSFERASE"/>
    <property type="match status" value="1"/>
</dbReference>
<evidence type="ECO:0000259" key="6">
    <source>
        <dbReference type="Pfam" id="PF00535"/>
    </source>
</evidence>
<dbReference type="InterPro" id="IPR001173">
    <property type="entry name" value="Glyco_trans_2-like"/>
</dbReference>
<protein>
    <submittedName>
        <fullName evidence="7">Glycosyltransferase family 2 protein</fullName>
    </submittedName>
</protein>
<evidence type="ECO:0000256" key="4">
    <source>
        <dbReference type="ARBA" id="ARBA00022679"/>
    </source>
</evidence>
<dbReference type="CDD" id="cd00761">
    <property type="entry name" value="Glyco_tranf_GTA_type"/>
    <property type="match status" value="1"/>
</dbReference>